<keyword evidence="1" id="KW-0560">Oxidoreductase</keyword>
<organism evidence="3 4">
    <name type="scientific">Angiostrongylus cantonensis</name>
    <name type="common">Rat lungworm</name>
    <dbReference type="NCBI Taxonomy" id="6313"/>
    <lineage>
        <taxon>Eukaryota</taxon>
        <taxon>Metazoa</taxon>
        <taxon>Ecdysozoa</taxon>
        <taxon>Nematoda</taxon>
        <taxon>Chromadorea</taxon>
        <taxon>Rhabditida</taxon>
        <taxon>Rhabditina</taxon>
        <taxon>Rhabditomorpha</taxon>
        <taxon>Strongyloidea</taxon>
        <taxon>Metastrongylidae</taxon>
        <taxon>Angiostrongylus</taxon>
    </lineage>
</organism>
<dbReference type="AlphaFoldDB" id="A0A0K0DKM2"/>
<evidence type="ECO:0000313" key="3">
    <source>
        <dbReference type="Proteomes" id="UP000035642"/>
    </source>
</evidence>
<dbReference type="PROSITE" id="PS50292">
    <property type="entry name" value="PEROXIDASE_3"/>
    <property type="match status" value="1"/>
</dbReference>
<dbReference type="GO" id="GO:0006979">
    <property type="term" value="P:response to oxidative stress"/>
    <property type="evidence" value="ECO:0007669"/>
    <property type="project" value="InterPro"/>
</dbReference>
<keyword evidence="2" id="KW-0732">Signal</keyword>
<keyword evidence="1" id="KW-0575">Peroxidase</keyword>
<feature type="chain" id="PRO_5005326794" evidence="2">
    <location>
        <begin position="29"/>
        <end position="223"/>
    </location>
</feature>
<dbReference type="Proteomes" id="UP000035642">
    <property type="component" value="Unassembled WGS sequence"/>
</dbReference>
<dbReference type="PANTHER" id="PTHR11475:SF144">
    <property type="entry name" value="NAD(P)H OXIDASE (H2O2-FORMING)"/>
    <property type="match status" value="1"/>
</dbReference>
<dbReference type="GO" id="GO:0020037">
    <property type="term" value="F:heme binding"/>
    <property type="evidence" value="ECO:0007669"/>
    <property type="project" value="InterPro"/>
</dbReference>
<dbReference type="InterPro" id="IPR010255">
    <property type="entry name" value="Haem_peroxidase_sf"/>
</dbReference>
<dbReference type="InterPro" id="IPR037120">
    <property type="entry name" value="Haem_peroxidase_sf_animal"/>
</dbReference>
<dbReference type="GO" id="GO:0004601">
    <property type="term" value="F:peroxidase activity"/>
    <property type="evidence" value="ECO:0007669"/>
    <property type="project" value="UniProtKB-KW"/>
</dbReference>
<reference evidence="4" key="2">
    <citation type="submission" date="2017-02" db="UniProtKB">
        <authorList>
            <consortium name="WormBaseParasite"/>
        </authorList>
    </citation>
    <scope>IDENTIFICATION</scope>
</reference>
<dbReference type="InterPro" id="IPR019791">
    <property type="entry name" value="Haem_peroxidase_animal"/>
</dbReference>
<evidence type="ECO:0000256" key="2">
    <source>
        <dbReference type="SAM" id="SignalP"/>
    </source>
</evidence>
<accession>A0A0K0DKM2</accession>
<dbReference type="Pfam" id="PF03098">
    <property type="entry name" value="An_peroxidase"/>
    <property type="match status" value="1"/>
</dbReference>
<name>A0A0K0DKM2_ANGCA</name>
<proteinExistence type="predicted"/>
<reference evidence="3" key="1">
    <citation type="submission" date="2012-09" db="EMBL/GenBank/DDBJ databases">
        <authorList>
            <person name="Martin A.A."/>
        </authorList>
    </citation>
    <scope>NUCLEOTIDE SEQUENCE</scope>
</reference>
<sequence length="223" mass="25244">MIPAMRSAGGLIPITLLLDLVVVFCSEALRTQEFQRYDGWYNNLANRDWGSAGSRLHRDSPSNYEDGVYMMNLSLPSARVLSELVFKGQVVAYEIMASTQTSCPLEIMKIPVPPGDPVYDINGTGTDIPFTRAKYDKQSGQGFNSPREQVNERTSWIDGSFVYSVMEAWVATMRSFENGTLKEGNQKRYPPLNNPHIPLNNPPPPQIHRLLNPDRLFRECRDF</sequence>
<keyword evidence="3" id="KW-1185">Reference proteome</keyword>
<feature type="signal peptide" evidence="2">
    <location>
        <begin position="1"/>
        <end position="28"/>
    </location>
</feature>
<protein>
    <submittedName>
        <fullName evidence="4">Protein Skeletor</fullName>
    </submittedName>
</protein>
<dbReference type="STRING" id="6313.A0A0K0DKM2"/>
<dbReference type="SUPFAM" id="SSF48113">
    <property type="entry name" value="Heme-dependent peroxidases"/>
    <property type="match status" value="1"/>
</dbReference>
<dbReference type="WBParaSite" id="ACAC_0001207101-mRNA-1">
    <property type="protein sequence ID" value="ACAC_0001207101-mRNA-1"/>
    <property type="gene ID" value="ACAC_0001207101"/>
</dbReference>
<dbReference type="PANTHER" id="PTHR11475">
    <property type="entry name" value="OXIDASE/PEROXIDASE"/>
    <property type="match status" value="1"/>
</dbReference>
<dbReference type="Gene3D" id="1.10.640.10">
    <property type="entry name" value="Haem peroxidase domain superfamily, animal type"/>
    <property type="match status" value="1"/>
</dbReference>
<evidence type="ECO:0000313" key="4">
    <source>
        <dbReference type="WBParaSite" id="ACAC_0001207101-mRNA-1"/>
    </source>
</evidence>
<evidence type="ECO:0000256" key="1">
    <source>
        <dbReference type="ARBA" id="ARBA00022559"/>
    </source>
</evidence>